<dbReference type="EMBL" id="GBXM01042445">
    <property type="protein sequence ID" value="JAH66132.1"/>
    <property type="molecule type" value="Transcribed_RNA"/>
</dbReference>
<protein>
    <submittedName>
        <fullName evidence="1">Uncharacterized protein</fullName>
    </submittedName>
</protein>
<reference evidence="1" key="1">
    <citation type="submission" date="2014-11" db="EMBL/GenBank/DDBJ databases">
        <authorList>
            <person name="Amaro Gonzalez C."/>
        </authorList>
    </citation>
    <scope>NUCLEOTIDE SEQUENCE</scope>
</reference>
<proteinExistence type="predicted"/>
<dbReference type="EMBL" id="GBXM01026748">
    <property type="protein sequence ID" value="JAH81829.1"/>
    <property type="molecule type" value="Transcribed_RNA"/>
</dbReference>
<evidence type="ECO:0000313" key="1">
    <source>
        <dbReference type="EMBL" id="JAH60751.1"/>
    </source>
</evidence>
<organism evidence="1">
    <name type="scientific">Anguilla anguilla</name>
    <name type="common">European freshwater eel</name>
    <name type="synonym">Muraena anguilla</name>
    <dbReference type="NCBI Taxonomy" id="7936"/>
    <lineage>
        <taxon>Eukaryota</taxon>
        <taxon>Metazoa</taxon>
        <taxon>Chordata</taxon>
        <taxon>Craniata</taxon>
        <taxon>Vertebrata</taxon>
        <taxon>Euteleostomi</taxon>
        <taxon>Actinopterygii</taxon>
        <taxon>Neopterygii</taxon>
        <taxon>Teleostei</taxon>
        <taxon>Anguilliformes</taxon>
        <taxon>Anguillidae</taxon>
        <taxon>Anguilla</taxon>
    </lineage>
</organism>
<name>A0A0E9U4N2_ANGAN</name>
<sequence length="12" mass="1355">MGVRFCDDLVCP</sequence>
<dbReference type="EMBL" id="GBXM01047826">
    <property type="protein sequence ID" value="JAH60751.1"/>
    <property type="molecule type" value="Transcribed_RNA"/>
</dbReference>
<reference evidence="1" key="2">
    <citation type="journal article" date="2015" name="Fish Shellfish Immunol.">
        <title>Early steps in the European eel (Anguilla anguilla)-Vibrio vulnificus interaction in the gills: Role of the RtxA13 toxin.</title>
        <authorList>
            <person name="Callol A."/>
            <person name="Pajuelo D."/>
            <person name="Ebbesson L."/>
            <person name="Teles M."/>
            <person name="MacKenzie S."/>
            <person name="Amaro C."/>
        </authorList>
    </citation>
    <scope>NUCLEOTIDE SEQUENCE</scope>
</reference>
<accession>A0A0E9U4N2</accession>